<accession>A0ABY4FV11</accession>
<keyword evidence="4 7" id="KW-1133">Transmembrane helix</keyword>
<evidence type="ECO:0000313" key="8">
    <source>
        <dbReference type="EMBL" id="UOQ60112.1"/>
    </source>
</evidence>
<dbReference type="InterPro" id="IPR001851">
    <property type="entry name" value="ABC_transp_permease"/>
</dbReference>
<evidence type="ECO:0000256" key="7">
    <source>
        <dbReference type="SAM" id="Phobius"/>
    </source>
</evidence>
<feature type="transmembrane region" description="Helical" evidence="7">
    <location>
        <begin position="206"/>
        <end position="230"/>
    </location>
</feature>
<feature type="region of interest" description="Disordered" evidence="6">
    <location>
        <begin position="370"/>
        <end position="412"/>
    </location>
</feature>
<gene>
    <name evidence="8" type="ORF">MUN76_13875</name>
</gene>
<dbReference type="PROSITE" id="PS51257">
    <property type="entry name" value="PROKAR_LIPOPROTEIN"/>
    <property type="match status" value="1"/>
</dbReference>
<evidence type="ECO:0000256" key="3">
    <source>
        <dbReference type="ARBA" id="ARBA00022692"/>
    </source>
</evidence>
<dbReference type="CDD" id="cd06580">
    <property type="entry name" value="TM_PBP1_transp_TpRbsC_like"/>
    <property type="match status" value="1"/>
</dbReference>
<reference evidence="8 9" key="1">
    <citation type="submission" date="2022-04" db="EMBL/GenBank/DDBJ databases">
        <title>Leucobacter sp. isolated from rhizosphere of onion.</title>
        <authorList>
            <person name="Won M."/>
            <person name="Lee C.-M."/>
            <person name="Woen H.-Y."/>
            <person name="Kwon S.-W."/>
        </authorList>
    </citation>
    <scope>NUCLEOTIDE SEQUENCE [LARGE SCALE GENOMIC DNA]</scope>
    <source>
        <strain evidence="8 9">H25R-14</strain>
    </source>
</reference>
<feature type="transmembrane region" description="Helical" evidence="7">
    <location>
        <begin position="55"/>
        <end position="79"/>
    </location>
</feature>
<feature type="transmembrane region" description="Helical" evidence="7">
    <location>
        <begin position="302"/>
        <end position="327"/>
    </location>
</feature>
<evidence type="ECO:0000256" key="1">
    <source>
        <dbReference type="ARBA" id="ARBA00004651"/>
    </source>
</evidence>
<dbReference type="Proteomes" id="UP000831775">
    <property type="component" value="Chromosome"/>
</dbReference>
<feature type="transmembrane region" description="Helical" evidence="7">
    <location>
        <begin position="260"/>
        <end position="281"/>
    </location>
</feature>
<keyword evidence="3 7" id="KW-0812">Transmembrane</keyword>
<name>A0ABY4FV11_9MICO</name>
<keyword evidence="5 7" id="KW-0472">Membrane</keyword>
<feature type="transmembrane region" description="Helical" evidence="7">
    <location>
        <begin position="125"/>
        <end position="147"/>
    </location>
</feature>
<feature type="transmembrane region" description="Helical" evidence="7">
    <location>
        <begin position="339"/>
        <end position="357"/>
    </location>
</feature>
<dbReference type="RefSeq" id="WP_244685474.1">
    <property type="nucleotide sequence ID" value="NZ_CP095043.1"/>
</dbReference>
<dbReference type="PANTHER" id="PTHR47089:SF1">
    <property type="entry name" value="GUANOSINE ABC TRANSPORTER PERMEASE PROTEIN NUPP"/>
    <property type="match status" value="1"/>
</dbReference>
<evidence type="ECO:0000313" key="9">
    <source>
        <dbReference type="Proteomes" id="UP000831775"/>
    </source>
</evidence>
<keyword evidence="2" id="KW-1003">Cell membrane</keyword>
<protein>
    <submittedName>
        <fullName evidence="8">ABC transporter permease</fullName>
    </submittedName>
</protein>
<keyword evidence="9" id="KW-1185">Reference proteome</keyword>
<dbReference type="Pfam" id="PF02653">
    <property type="entry name" value="BPD_transp_2"/>
    <property type="match status" value="1"/>
</dbReference>
<feature type="transmembrane region" description="Helical" evidence="7">
    <location>
        <begin position="12"/>
        <end position="35"/>
    </location>
</feature>
<comment type="subcellular location">
    <subcellularLocation>
        <location evidence="1">Cell membrane</location>
        <topology evidence="1">Multi-pass membrane protein</topology>
    </subcellularLocation>
</comment>
<feature type="transmembrane region" description="Helical" evidence="7">
    <location>
        <begin position="91"/>
        <end position="119"/>
    </location>
</feature>
<proteinExistence type="predicted"/>
<organism evidence="8 9">
    <name type="scientific">Leucobacter rhizosphaerae</name>
    <dbReference type="NCBI Taxonomy" id="2932245"/>
    <lineage>
        <taxon>Bacteria</taxon>
        <taxon>Bacillati</taxon>
        <taxon>Actinomycetota</taxon>
        <taxon>Actinomycetes</taxon>
        <taxon>Micrococcales</taxon>
        <taxon>Microbacteriaceae</taxon>
        <taxon>Leucobacter</taxon>
    </lineage>
</organism>
<feature type="compositionally biased region" description="Low complexity" evidence="6">
    <location>
        <begin position="389"/>
        <end position="402"/>
    </location>
</feature>
<evidence type="ECO:0000256" key="4">
    <source>
        <dbReference type="ARBA" id="ARBA00022989"/>
    </source>
</evidence>
<sequence>MSVLHRFGRWLAGPIPISVILALLIGACFMLIAGVDPLSGYAAMLNGSFGTGAGLANTLARAIPIIGIGIAIAVAFRAGVLNLGTEGQAGLGALAGGIVAIYVPGPALLIVPLAFIVAIAVGAAWGLIAAVLQNLLGVPILLSTLLLNYPARYFSSWLIRFHLDEPVSDLVASEQVRPEVQLSMLVPRDSGFAETLRNTFGATSPVTAVLTGVNWSLVILILVVLGAIFVNRRTRYGFESGLSGQNAEFVRYGGVKPGPLVLRTMALSGGLAGLFGFMLVIGAPNTRLIEGSFIQTNYAWTALLVTLLALYRPVGIVIAGVFFAAIMVGSDAMGRELGLSPQIAAVIQALVIILLAFRVALPRFRKRAAPVEDGPPFAQPEPLTDPHLAPSAAAVGSAAPAALPTESKESER</sequence>
<evidence type="ECO:0000256" key="2">
    <source>
        <dbReference type="ARBA" id="ARBA00022475"/>
    </source>
</evidence>
<evidence type="ECO:0000256" key="5">
    <source>
        <dbReference type="ARBA" id="ARBA00023136"/>
    </source>
</evidence>
<evidence type="ECO:0000256" key="6">
    <source>
        <dbReference type="SAM" id="MobiDB-lite"/>
    </source>
</evidence>
<dbReference type="EMBL" id="CP095043">
    <property type="protein sequence ID" value="UOQ60112.1"/>
    <property type="molecule type" value="Genomic_DNA"/>
</dbReference>
<dbReference type="PANTHER" id="PTHR47089">
    <property type="entry name" value="ABC TRANSPORTER, PERMEASE PROTEIN"/>
    <property type="match status" value="1"/>
</dbReference>